<reference evidence="1" key="1">
    <citation type="submission" date="2021-05" db="EMBL/GenBank/DDBJ databases">
        <title>Pangenome of Leuconostoc gelidum warrants species status for Leuconostoc gelidum subsp. gasicomitatum.</title>
        <authorList>
            <person name="Johansson P."/>
            <person name="Sade E."/>
            <person name="Hultman J."/>
            <person name="Auvinen P."/>
            <person name="Bjorkroth J."/>
        </authorList>
    </citation>
    <scope>NUCLEOTIDE SEQUENCE</scope>
    <source>
        <strain evidence="1">C220d</strain>
    </source>
</reference>
<gene>
    <name evidence="1" type="ORF">KII88_02470</name>
</gene>
<dbReference type="AlphaFoldDB" id="A0AB35FY93"/>
<organism evidence="1 2">
    <name type="scientific">Leuconostoc gelidum subsp. gelidum</name>
    <dbReference type="NCBI Taxonomy" id="1607839"/>
    <lineage>
        <taxon>Bacteria</taxon>
        <taxon>Bacillati</taxon>
        <taxon>Bacillota</taxon>
        <taxon>Bacilli</taxon>
        <taxon>Lactobacillales</taxon>
        <taxon>Lactobacillaceae</taxon>
        <taxon>Leuconostoc</taxon>
        <taxon>Leuconostoc gelidum group</taxon>
    </lineage>
</organism>
<name>A0AB35FY93_LEUGE</name>
<sequence length="126" mass="13711">MTVDPFKAASSTLSRLYRDRVTIYGAKPVIRNGATEIKDALIVSNLACKLSLNNQQSSDDGQFGTDAYDVKLFLENGVSVPAGAILDVTDVNGNTTRYKRSSAGYTAYASHQEVTMIRDEKAMVKL</sequence>
<dbReference type="Proteomes" id="UP000727071">
    <property type="component" value="Unassembled WGS sequence"/>
</dbReference>
<evidence type="ECO:0000313" key="2">
    <source>
        <dbReference type="Proteomes" id="UP000727071"/>
    </source>
</evidence>
<dbReference type="EMBL" id="JAHBFV010000006">
    <property type="protein sequence ID" value="MBZ6015403.1"/>
    <property type="molecule type" value="Genomic_DNA"/>
</dbReference>
<proteinExistence type="predicted"/>
<comment type="caution">
    <text evidence="1">The sequence shown here is derived from an EMBL/GenBank/DDBJ whole genome shotgun (WGS) entry which is preliminary data.</text>
</comment>
<protein>
    <submittedName>
        <fullName evidence="1">Uncharacterized protein</fullName>
    </submittedName>
</protein>
<evidence type="ECO:0000313" key="1">
    <source>
        <dbReference type="EMBL" id="MBZ6015403.1"/>
    </source>
</evidence>
<accession>A0AB35FY93</accession>
<dbReference type="RefSeq" id="WP_089896396.1">
    <property type="nucleotide sequence ID" value="NZ_JAHBFV010000006.1"/>
</dbReference>